<comment type="caution">
    <text evidence="2">The sequence shown here is derived from an EMBL/GenBank/DDBJ whole genome shotgun (WGS) entry which is preliminary data.</text>
</comment>
<name>A0ABR2DSK8_9ROSI</name>
<gene>
    <name evidence="2" type="ORF">V6N12_026728</name>
</gene>
<feature type="region of interest" description="Disordered" evidence="1">
    <location>
        <begin position="251"/>
        <end position="270"/>
    </location>
</feature>
<evidence type="ECO:0000313" key="2">
    <source>
        <dbReference type="EMBL" id="KAK8545919.1"/>
    </source>
</evidence>
<evidence type="ECO:0000313" key="3">
    <source>
        <dbReference type="Proteomes" id="UP001472677"/>
    </source>
</evidence>
<dbReference type="EMBL" id="JBBPBM010000023">
    <property type="protein sequence ID" value="KAK8545919.1"/>
    <property type="molecule type" value="Genomic_DNA"/>
</dbReference>
<proteinExistence type="predicted"/>
<evidence type="ECO:0000256" key="1">
    <source>
        <dbReference type="SAM" id="MobiDB-lite"/>
    </source>
</evidence>
<keyword evidence="3" id="KW-1185">Reference proteome</keyword>
<sequence>MGLGLFPRVDVLTETESFTTYIVALAKGIKDPRVAQDIARDWSVSGVVAFTVRLFAASYVRCGDFREIDNALNVTCPDIKVGFSNRSSSHGTMLPTSAVMKKLLIVVQHGWILIRYGLSQSCIFFMELAWRKFVFKMPWLMLPPKKEIEEGDIIDVKNDYNRQVRIQLPSVVRLQGLKKMERNMNESNLDKKIIFQQQRLWFDPVVQFGKEIAYYANGVKSTAERGKHVELQQDKSEGRRGNFEKEKYFKVTGGQPSYGTGKDREWKGRQ</sequence>
<accession>A0ABR2DSK8</accession>
<protein>
    <submittedName>
        <fullName evidence="2">Uncharacterized protein</fullName>
    </submittedName>
</protein>
<reference evidence="2 3" key="1">
    <citation type="journal article" date="2024" name="G3 (Bethesda)">
        <title>Genome assembly of Hibiscus sabdariffa L. provides insights into metabolisms of medicinal natural products.</title>
        <authorList>
            <person name="Kim T."/>
        </authorList>
    </citation>
    <scope>NUCLEOTIDE SEQUENCE [LARGE SCALE GENOMIC DNA]</scope>
    <source>
        <strain evidence="2">TK-2024</strain>
        <tissue evidence="2">Old leaves</tissue>
    </source>
</reference>
<feature type="compositionally biased region" description="Basic and acidic residues" evidence="1">
    <location>
        <begin position="261"/>
        <end position="270"/>
    </location>
</feature>
<organism evidence="2 3">
    <name type="scientific">Hibiscus sabdariffa</name>
    <name type="common">roselle</name>
    <dbReference type="NCBI Taxonomy" id="183260"/>
    <lineage>
        <taxon>Eukaryota</taxon>
        <taxon>Viridiplantae</taxon>
        <taxon>Streptophyta</taxon>
        <taxon>Embryophyta</taxon>
        <taxon>Tracheophyta</taxon>
        <taxon>Spermatophyta</taxon>
        <taxon>Magnoliopsida</taxon>
        <taxon>eudicotyledons</taxon>
        <taxon>Gunneridae</taxon>
        <taxon>Pentapetalae</taxon>
        <taxon>rosids</taxon>
        <taxon>malvids</taxon>
        <taxon>Malvales</taxon>
        <taxon>Malvaceae</taxon>
        <taxon>Malvoideae</taxon>
        <taxon>Hibiscus</taxon>
    </lineage>
</organism>
<dbReference type="Proteomes" id="UP001472677">
    <property type="component" value="Unassembled WGS sequence"/>
</dbReference>